<dbReference type="Pfam" id="PF00440">
    <property type="entry name" value="TetR_N"/>
    <property type="match status" value="1"/>
</dbReference>
<protein>
    <submittedName>
        <fullName evidence="6">TetR family transcriptional regulator</fullName>
    </submittedName>
</protein>
<accession>A0A371NSW2</accession>
<dbReference type="AlphaFoldDB" id="A0A371NSW2"/>
<comment type="caution">
    <text evidence="6">The sequence shown here is derived from an EMBL/GenBank/DDBJ whole genome shotgun (WGS) entry which is preliminary data.</text>
</comment>
<keyword evidence="1" id="KW-0805">Transcription regulation</keyword>
<dbReference type="EMBL" id="QUAB01000042">
    <property type="protein sequence ID" value="REJ05282.1"/>
    <property type="molecule type" value="Genomic_DNA"/>
</dbReference>
<dbReference type="InterPro" id="IPR050109">
    <property type="entry name" value="HTH-type_TetR-like_transc_reg"/>
</dbReference>
<evidence type="ECO:0000256" key="3">
    <source>
        <dbReference type="ARBA" id="ARBA00023163"/>
    </source>
</evidence>
<dbReference type="SUPFAM" id="SSF46689">
    <property type="entry name" value="Homeodomain-like"/>
    <property type="match status" value="1"/>
</dbReference>
<dbReference type="Proteomes" id="UP000262172">
    <property type="component" value="Unassembled WGS sequence"/>
</dbReference>
<reference evidence="6 7" key="1">
    <citation type="submission" date="2018-08" db="EMBL/GenBank/DDBJ databases">
        <title>Isolation, diversity and antifungal activity of Actinobacteria from cow dung.</title>
        <authorList>
            <person name="Ling L."/>
        </authorList>
    </citation>
    <scope>NUCLEOTIDE SEQUENCE [LARGE SCALE GENOMIC DNA]</scope>
    <source>
        <strain evidence="6 7">NEAU-LLE</strain>
    </source>
</reference>
<evidence type="ECO:0000256" key="4">
    <source>
        <dbReference type="PROSITE-ProRule" id="PRU00335"/>
    </source>
</evidence>
<dbReference type="Pfam" id="PF21351">
    <property type="entry name" value="TetR_C_41"/>
    <property type="match status" value="1"/>
</dbReference>
<dbReference type="GO" id="GO:0003700">
    <property type="term" value="F:DNA-binding transcription factor activity"/>
    <property type="evidence" value="ECO:0007669"/>
    <property type="project" value="TreeGrafter"/>
</dbReference>
<dbReference type="RefSeq" id="WP_116242296.1">
    <property type="nucleotide sequence ID" value="NZ_QUAB01000042.1"/>
</dbReference>
<keyword evidence="7" id="KW-1185">Reference proteome</keyword>
<keyword evidence="3" id="KW-0804">Transcription</keyword>
<gene>
    <name evidence="6" type="ORF">DY023_10530</name>
</gene>
<evidence type="ECO:0000313" key="7">
    <source>
        <dbReference type="Proteomes" id="UP000262172"/>
    </source>
</evidence>
<name>A0A371NSW2_9MICO</name>
<dbReference type="PROSITE" id="PS50977">
    <property type="entry name" value="HTH_TETR_2"/>
    <property type="match status" value="1"/>
</dbReference>
<feature type="DNA-binding region" description="H-T-H motif" evidence="4">
    <location>
        <begin position="33"/>
        <end position="52"/>
    </location>
</feature>
<dbReference type="PRINTS" id="PR00455">
    <property type="entry name" value="HTHTETR"/>
</dbReference>
<dbReference type="PANTHER" id="PTHR30055">
    <property type="entry name" value="HTH-TYPE TRANSCRIPTIONAL REGULATOR RUTR"/>
    <property type="match status" value="1"/>
</dbReference>
<dbReference type="Gene3D" id="1.10.357.10">
    <property type="entry name" value="Tetracycline Repressor, domain 2"/>
    <property type="match status" value="1"/>
</dbReference>
<feature type="domain" description="HTH tetR-type" evidence="5">
    <location>
        <begin position="10"/>
        <end position="70"/>
    </location>
</feature>
<evidence type="ECO:0000256" key="2">
    <source>
        <dbReference type="ARBA" id="ARBA00023125"/>
    </source>
</evidence>
<sequence length="191" mass="19399">MPRATAADAAATAERVLEAATARFAAQGFAATSVDDVAADAAVTRGAVYHHYASKPGLFTAVVQRMQQEVAGAVVAAAGEGSPAEALRRGSHAFLDAITAGGHARVLLLDAPAVLGWDAWRQADAEASAVHLREALVAAGVADAEADATTALLSGAMNEAALWLSERPGDAAARSSVHAVLERLLDAVAPR</sequence>
<dbReference type="PANTHER" id="PTHR30055:SF234">
    <property type="entry name" value="HTH-TYPE TRANSCRIPTIONAL REGULATOR BETI"/>
    <property type="match status" value="1"/>
</dbReference>
<dbReference type="InterPro" id="IPR001647">
    <property type="entry name" value="HTH_TetR"/>
</dbReference>
<evidence type="ECO:0000313" key="6">
    <source>
        <dbReference type="EMBL" id="REJ05282.1"/>
    </source>
</evidence>
<dbReference type="GO" id="GO:0000976">
    <property type="term" value="F:transcription cis-regulatory region binding"/>
    <property type="evidence" value="ECO:0007669"/>
    <property type="project" value="TreeGrafter"/>
</dbReference>
<dbReference type="InterPro" id="IPR009057">
    <property type="entry name" value="Homeodomain-like_sf"/>
</dbReference>
<organism evidence="6 7">
    <name type="scientific">Microbacterium bovistercoris</name>
    <dbReference type="NCBI Taxonomy" id="2293570"/>
    <lineage>
        <taxon>Bacteria</taxon>
        <taxon>Bacillati</taxon>
        <taxon>Actinomycetota</taxon>
        <taxon>Actinomycetes</taxon>
        <taxon>Micrococcales</taxon>
        <taxon>Microbacteriaceae</taxon>
        <taxon>Microbacterium</taxon>
    </lineage>
</organism>
<dbReference type="InterPro" id="IPR049484">
    <property type="entry name" value="Rv0078-like_C"/>
</dbReference>
<keyword evidence="2 4" id="KW-0238">DNA-binding</keyword>
<proteinExistence type="predicted"/>
<evidence type="ECO:0000256" key="1">
    <source>
        <dbReference type="ARBA" id="ARBA00023015"/>
    </source>
</evidence>
<dbReference type="OrthoDB" id="4726108at2"/>
<evidence type="ECO:0000259" key="5">
    <source>
        <dbReference type="PROSITE" id="PS50977"/>
    </source>
</evidence>